<protein>
    <submittedName>
        <fullName evidence="1">Uncharacterized protein</fullName>
    </submittedName>
</protein>
<evidence type="ECO:0000313" key="1">
    <source>
        <dbReference type="EMBL" id="AIF03879.1"/>
    </source>
</evidence>
<proteinExistence type="predicted"/>
<name>A0A075GIS6_9ARCH</name>
<dbReference type="AlphaFoldDB" id="A0A075GIS6"/>
<organism evidence="1">
    <name type="scientific">uncultured marine thaumarchaeote KM3_16_C10</name>
    <dbReference type="NCBI Taxonomy" id="1456042"/>
    <lineage>
        <taxon>Archaea</taxon>
        <taxon>Nitrososphaerota</taxon>
        <taxon>environmental samples</taxon>
    </lineage>
</organism>
<accession>A0A075GIS6</accession>
<dbReference type="EMBL" id="KF900692">
    <property type="protein sequence ID" value="AIF03879.1"/>
    <property type="molecule type" value="Genomic_DNA"/>
</dbReference>
<sequence>MVIPIRNNILEIIKQKESFTDKELEKLLAKNGIVITENKFNKVLLDLEIMGLISVSWVTKENRRVEAITVKIEKDEYEEQIKNAEEKDYEASFPSS</sequence>
<reference evidence="1" key="1">
    <citation type="journal article" date="2014" name="Genome Biol. Evol.">
        <title>Pangenome evidence for extensive interdomain horizontal transfer affecting lineage core and shell genes in uncultured planktonic thaumarchaeota and euryarchaeota.</title>
        <authorList>
            <person name="Deschamps P."/>
            <person name="Zivanovic Y."/>
            <person name="Moreira D."/>
            <person name="Rodriguez-Valera F."/>
            <person name="Lopez-Garcia P."/>
        </authorList>
    </citation>
    <scope>NUCLEOTIDE SEQUENCE</scope>
</reference>